<reference evidence="1 2" key="1">
    <citation type="submission" date="2024-01" db="EMBL/GenBank/DDBJ databases">
        <title>Genome insights into Plantactinospora veratri sp. nov.</title>
        <authorList>
            <person name="Wang L."/>
        </authorList>
    </citation>
    <scope>NUCLEOTIDE SEQUENCE [LARGE SCALE GENOMIC DNA]</scope>
    <source>
        <strain evidence="1 2">NEAU-FHS4</strain>
    </source>
</reference>
<keyword evidence="2" id="KW-1185">Reference proteome</keyword>
<gene>
    <name evidence="1" type="ORF">V1634_25840</name>
</gene>
<comment type="caution">
    <text evidence="1">The sequence shown here is derived from an EMBL/GenBank/DDBJ whole genome shotgun (WGS) entry which is preliminary data.</text>
</comment>
<evidence type="ECO:0000313" key="1">
    <source>
        <dbReference type="EMBL" id="MEE6310263.1"/>
    </source>
</evidence>
<sequence>MTRDSIRRLGRLTVLPGLLAVVLLAACGDLEAPTVGGDVPTVDPSSVRPTRSLPAVGGTWTGFGTKCPTLSSAAARALGATGEGTPTADYLSSGPFLRADCRWGPEGGPGTAVRAQAQVYPNQAGADGAWQTLSAGGQDRVADVGDEGFRTEELDGFRVEARSNNAVVTVWVTVSREGVDAAGLRERVRKLEPVVVEIARDVIGDLR</sequence>
<dbReference type="Proteomes" id="UP001339911">
    <property type="component" value="Unassembled WGS sequence"/>
</dbReference>
<organism evidence="1 2">
    <name type="scientific">Plantactinospora veratri</name>
    <dbReference type="NCBI Taxonomy" id="1436122"/>
    <lineage>
        <taxon>Bacteria</taxon>
        <taxon>Bacillati</taxon>
        <taxon>Actinomycetota</taxon>
        <taxon>Actinomycetes</taxon>
        <taxon>Micromonosporales</taxon>
        <taxon>Micromonosporaceae</taxon>
        <taxon>Plantactinospora</taxon>
    </lineage>
</organism>
<proteinExistence type="predicted"/>
<dbReference type="EMBL" id="JAZGQL010000024">
    <property type="protein sequence ID" value="MEE6310263.1"/>
    <property type="molecule type" value="Genomic_DNA"/>
</dbReference>
<dbReference type="PROSITE" id="PS51257">
    <property type="entry name" value="PROKAR_LIPOPROTEIN"/>
    <property type="match status" value="1"/>
</dbReference>
<name>A0ABU7SJW8_9ACTN</name>
<evidence type="ECO:0000313" key="2">
    <source>
        <dbReference type="Proteomes" id="UP001339911"/>
    </source>
</evidence>
<protein>
    <recommendedName>
        <fullName evidence="3">DUF3558 domain-containing protein</fullName>
    </recommendedName>
</protein>
<dbReference type="RefSeq" id="WP_331210487.1">
    <property type="nucleotide sequence ID" value="NZ_JAZGQL010000024.1"/>
</dbReference>
<accession>A0ABU7SJW8</accession>
<evidence type="ECO:0008006" key="3">
    <source>
        <dbReference type="Google" id="ProtNLM"/>
    </source>
</evidence>